<gene>
    <name evidence="1" type="ORF">TWF694_005756</name>
</gene>
<dbReference type="Proteomes" id="UP001365542">
    <property type="component" value="Unassembled WGS sequence"/>
</dbReference>
<dbReference type="EMBL" id="JAVHJO010000018">
    <property type="protein sequence ID" value="KAK6524093.1"/>
    <property type="molecule type" value="Genomic_DNA"/>
</dbReference>
<evidence type="ECO:0000313" key="1">
    <source>
        <dbReference type="EMBL" id="KAK6524093.1"/>
    </source>
</evidence>
<evidence type="ECO:0000313" key="2">
    <source>
        <dbReference type="Proteomes" id="UP001365542"/>
    </source>
</evidence>
<organism evidence="1 2">
    <name type="scientific">Orbilia ellipsospora</name>
    <dbReference type="NCBI Taxonomy" id="2528407"/>
    <lineage>
        <taxon>Eukaryota</taxon>
        <taxon>Fungi</taxon>
        <taxon>Dikarya</taxon>
        <taxon>Ascomycota</taxon>
        <taxon>Pezizomycotina</taxon>
        <taxon>Orbiliomycetes</taxon>
        <taxon>Orbiliales</taxon>
        <taxon>Orbiliaceae</taxon>
        <taxon>Orbilia</taxon>
    </lineage>
</organism>
<name>A0AAV9WRY2_9PEZI</name>
<accession>A0AAV9WRY2</accession>
<sequence length="201" mass="23724">MATCPKIEAEIVRLKAELRTEITEYYLDLPELKNHLLKSTVYFLNYGKIALSLKTRGPLHDKYLFLYNFGETIGCSVLKNGIIREIVRDITVMQHSIATAINSKNTDSDMMDWISCFYECSNEREVLDLKLWQMVEKAFGGYLGIEGRLRKLHIDESWDQKLRNQIKKKLDMMEEYRLLITKWAEKEVEMELKKMLEKDED</sequence>
<dbReference type="AlphaFoldDB" id="A0AAV9WRY2"/>
<protein>
    <submittedName>
        <fullName evidence="1">Uncharacterized protein</fullName>
    </submittedName>
</protein>
<comment type="caution">
    <text evidence="1">The sequence shown here is derived from an EMBL/GenBank/DDBJ whole genome shotgun (WGS) entry which is preliminary data.</text>
</comment>
<keyword evidence="2" id="KW-1185">Reference proteome</keyword>
<reference evidence="1 2" key="1">
    <citation type="submission" date="2019-10" db="EMBL/GenBank/DDBJ databases">
        <authorList>
            <person name="Palmer J.M."/>
        </authorList>
    </citation>
    <scope>NUCLEOTIDE SEQUENCE [LARGE SCALE GENOMIC DNA]</scope>
    <source>
        <strain evidence="1 2">TWF694</strain>
    </source>
</reference>
<proteinExistence type="predicted"/>